<protein>
    <recommendedName>
        <fullName evidence="3">ATP-binding protein</fullName>
    </recommendedName>
</protein>
<dbReference type="Gene3D" id="3.40.50.300">
    <property type="entry name" value="P-loop containing nucleotide triphosphate hydrolases"/>
    <property type="match status" value="1"/>
</dbReference>
<dbReference type="SUPFAM" id="SSF52540">
    <property type="entry name" value="P-loop containing nucleoside triphosphate hydrolases"/>
    <property type="match status" value="1"/>
</dbReference>
<organism evidence="1 2">
    <name type="scientific">Candidatus Ruthia endofausta</name>
    <dbReference type="NCBI Taxonomy" id="2738852"/>
    <lineage>
        <taxon>Bacteria</taxon>
        <taxon>Pseudomonadati</taxon>
        <taxon>Pseudomonadota</taxon>
        <taxon>Gammaproteobacteria</taxon>
        <taxon>Candidatus Pseudothioglobaceae</taxon>
        <taxon>Candidatus Ruthturnera</taxon>
    </lineage>
</organism>
<name>A0A6N0HQ60_9GAMM</name>
<evidence type="ECO:0008006" key="3">
    <source>
        <dbReference type="Google" id="ProtNLM"/>
    </source>
</evidence>
<dbReference type="InterPro" id="IPR027417">
    <property type="entry name" value="P-loop_NTPase"/>
</dbReference>
<reference evidence="1 2" key="1">
    <citation type="submission" date="2020-05" db="EMBL/GenBank/DDBJ databases">
        <title>Horizontal transmission and recombination maintain forever young bacterial symbiont genomes.</title>
        <authorList>
            <person name="Russell S.L."/>
            <person name="Pepper-Tunick E."/>
            <person name="Svedberg J."/>
            <person name="Byrne A."/>
            <person name="Ruelas Castillo J."/>
            <person name="Vollmers C."/>
            <person name="Beinart R.A."/>
            <person name="Corbett-Detig R."/>
        </authorList>
    </citation>
    <scope>NUCLEOTIDE SEQUENCE [LARGE SCALE GENOMIC DNA]</scope>
    <source>
        <strain evidence="1">JDF_Ridge</strain>
    </source>
</reference>
<evidence type="ECO:0000313" key="1">
    <source>
        <dbReference type="EMBL" id="QKQ24456.1"/>
    </source>
</evidence>
<dbReference type="RefSeq" id="WP_174605893.1">
    <property type="nucleotide sequence ID" value="NZ_CP054490.1"/>
</dbReference>
<dbReference type="EMBL" id="CP054490">
    <property type="protein sequence ID" value="QKQ24456.1"/>
    <property type="molecule type" value="Genomic_DNA"/>
</dbReference>
<keyword evidence="2" id="KW-1185">Reference proteome</keyword>
<dbReference type="AlphaFoldDB" id="A0A6N0HQ60"/>
<dbReference type="Proteomes" id="UP000509429">
    <property type="component" value="Chromosome"/>
</dbReference>
<proteinExistence type="predicted"/>
<gene>
    <name evidence="1" type="ORF">HUE58_04895</name>
</gene>
<dbReference type="KEGG" id="reo:HUE58_04895"/>
<sequence>MAQDGRQKILDKVFDLLQTDMSNTYQSKNFLAAPLAISADGRQSIDFFLGYKSESFYAFIVGTARPGKSVFFKNIITEIAKKYTSIDEYNALNSNKPIPHTILVIDEVYKLFTGDYSQQKEINDILENIVKQGEGGAFGIHLILSTQAVGSSGINSAIMEHKLD</sequence>
<accession>A0A6N0HQ60</accession>
<evidence type="ECO:0000313" key="2">
    <source>
        <dbReference type="Proteomes" id="UP000509429"/>
    </source>
</evidence>